<evidence type="ECO:0000256" key="3">
    <source>
        <dbReference type="ARBA" id="ARBA00022729"/>
    </source>
</evidence>
<dbReference type="InterPro" id="IPR023346">
    <property type="entry name" value="Lysozyme-like_dom_sf"/>
</dbReference>
<dbReference type="Gene3D" id="1.10.530.10">
    <property type="match status" value="1"/>
</dbReference>
<dbReference type="PANTHER" id="PTHR22595:SF171">
    <property type="entry name" value="BASIC ENDOCHITINASE B"/>
    <property type="match status" value="1"/>
</dbReference>
<evidence type="ECO:0000259" key="9">
    <source>
        <dbReference type="Pfam" id="PF00182"/>
    </source>
</evidence>
<dbReference type="SUPFAM" id="SSF53955">
    <property type="entry name" value="Lysozyme-like"/>
    <property type="match status" value="1"/>
</dbReference>
<evidence type="ECO:0000256" key="6">
    <source>
        <dbReference type="ARBA" id="ARBA00023295"/>
    </source>
</evidence>
<dbReference type="Proteomes" id="UP000829196">
    <property type="component" value="Unassembled WGS sequence"/>
</dbReference>
<dbReference type="AlphaFoldDB" id="A0A8T3AWB4"/>
<organism evidence="10 11">
    <name type="scientific">Dendrobium nobile</name>
    <name type="common">Orchid</name>
    <dbReference type="NCBI Taxonomy" id="94219"/>
    <lineage>
        <taxon>Eukaryota</taxon>
        <taxon>Viridiplantae</taxon>
        <taxon>Streptophyta</taxon>
        <taxon>Embryophyta</taxon>
        <taxon>Tracheophyta</taxon>
        <taxon>Spermatophyta</taxon>
        <taxon>Magnoliopsida</taxon>
        <taxon>Liliopsida</taxon>
        <taxon>Asparagales</taxon>
        <taxon>Orchidaceae</taxon>
        <taxon>Epidendroideae</taxon>
        <taxon>Malaxideae</taxon>
        <taxon>Dendrobiinae</taxon>
        <taxon>Dendrobium</taxon>
    </lineage>
</organism>
<comment type="catalytic activity">
    <reaction evidence="1">
        <text>Random endo-hydrolysis of N-acetyl-beta-D-glucosaminide (1-&gt;4)-beta-linkages in chitin and chitodextrins.</text>
        <dbReference type="EC" id="3.2.1.14"/>
    </reaction>
</comment>
<keyword evidence="4" id="KW-0378">Hydrolase</keyword>
<evidence type="ECO:0000256" key="5">
    <source>
        <dbReference type="ARBA" id="ARBA00023277"/>
    </source>
</evidence>
<proteinExistence type="predicted"/>
<evidence type="ECO:0000313" key="11">
    <source>
        <dbReference type="Proteomes" id="UP000829196"/>
    </source>
</evidence>
<dbReference type="SMR" id="A0A8T3AWB4"/>
<keyword evidence="3" id="KW-0732">Signal</keyword>
<evidence type="ECO:0000256" key="1">
    <source>
        <dbReference type="ARBA" id="ARBA00000822"/>
    </source>
</evidence>
<gene>
    <name evidence="10" type="ORF">KFK09_019104</name>
</gene>
<dbReference type="GO" id="GO:0000272">
    <property type="term" value="P:polysaccharide catabolic process"/>
    <property type="evidence" value="ECO:0007669"/>
    <property type="project" value="UniProtKB-KW"/>
</dbReference>
<dbReference type="OrthoDB" id="778261at2759"/>
<dbReference type="GO" id="GO:0016998">
    <property type="term" value="P:cell wall macromolecule catabolic process"/>
    <property type="evidence" value="ECO:0007669"/>
    <property type="project" value="InterPro"/>
</dbReference>
<dbReference type="PANTHER" id="PTHR22595">
    <property type="entry name" value="CHITINASE-RELATED"/>
    <property type="match status" value="1"/>
</dbReference>
<keyword evidence="6" id="KW-0326">Glycosidase</keyword>
<keyword evidence="5" id="KW-0119">Carbohydrate metabolism</keyword>
<dbReference type="GO" id="GO:0008843">
    <property type="term" value="F:endochitinase activity"/>
    <property type="evidence" value="ECO:0007669"/>
    <property type="project" value="UniProtKB-EC"/>
</dbReference>
<accession>A0A8T3AWB4</accession>
<protein>
    <recommendedName>
        <fullName evidence="2">chitinase</fullName>
        <ecNumber evidence="2">3.2.1.14</ecNumber>
    </recommendedName>
</protein>
<feature type="region of interest" description="Disordered" evidence="8">
    <location>
        <begin position="90"/>
        <end position="112"/>
    </location>
</feature>
<dbReference type="EMBL" id="JAGYWB010000013">
    <property type="protein sequence ID" value="KAI0500886.1"/>
    <property type="molecule type" value="Genomic_DNA"/>
</dbReference>
<sequence length="190" mass="21073">MATKVPLPCHWILLRSSVIAHVRQPRANRLCFSPAILRPAHTIHIYQRSIKHVTVIKLHINLYIPNRKMKVLALALLFLPGLATLLRQFGPPSPSPSPSPLAEKEEAEDSCGSVSSIITRPMFEEMLKHRGDLRCPGSFYTYEAFIAAAEAFPGFGTTGLPATCRRELAAFLGQTSHETRGATTMHMCRT</sequence>
<keyword evidence="11" id="KW-1185">Reference proteome</keyword>
<feature type="domain" description="Glycoside hydrolase family 19 catalytic" evidence="9">
    <location>
        <begin position="117"/>
        <end position="183"/>
    </location>
</feature>
<evidence type="ECO:0000256" key="2">
    <source>
        <dbReference type="ARBA" id="ARBA00012729"/>
    </source>
</evidence>
<dbReference type="InterPro" id="IPR000726">
    <property type="entry name" value="Glyco_hydro_19_cat"/>
</dbReference>
<evidence type="ECO:0000256" key="4">
    <source>
        <dbReference type="ARBA" id="ARBA00022801"/>
    </source>
</evidence>
<dbReference type="GO" id="GO:0050832">
    <property type="term" value="P:defense response to fungus"/>
    <property type="evidence" value="ECO:0007669"/>
    <property type="project" value="TreeGrafter"/>
</dbReference>
<dbReference type="EC" id="3.2.1.14" evidence="2"/>
<dbReference type="GO" id="GO:0006032">
    <property type="term" value="P:chitin catabolic process"/>
    <property type="evidence" value="ECO:0007669"/>
    <property type="project" value="InterPro"/>
</dbReference>
<comment type="caution">
    <text evidence="10">The sequence shown here is derived from an EMBL/GenBank/DDBJ whole genome shotgun (WGS) entry which is preliminary data.</text>
</comment>
<keyword evidence="7" id="KW-0624">Polysaccharide degradation</keyword>
<name>A0A8T3AWB4_DENNO</name>
<reference evidence="10" key="1">
    <citation type="journal article" date="2022" name="Front. Genet.">
        <title>Chromosome-Scale Assembly of the Dendrobium nobile Genome Provides Insights Into the Molecular Mechanism of the Biosynthesis of the Medicinal Active Ingredient of Dendrobium.</title>
        <authorList>
            <person name="Xu Q."/>
            <person name="Niu S.-C."/>
            <person name="Li K.-L."/>
            <person name="Zheng P.-J."/>
            <person name="Zhang X.-J."/>
            <person name="Jia Y."/>
            <person name="Liu Y."/>
            <person name="Niu Y.-X."/>
            <person name="Yu L.-H."/>
            <person name="Chen D.-F."/>
            <person name="Zhang G.-Q."/>
        </authorList>
    </citation>
    <scope>NUCLEOTIDE SEQUENCE</scope>
    <source>
        <tissue evidence="10">Leaf</tissue>
    </source>
</reference>
<evidence type="ECO:0000256" key="8">
    <source>
        <dbReference type="SAM" id="MobiDB-lite"/>
    </source>
</evidence>
<evidence type="ECO:0000313" key="10">
    <source>
        <dbReference type="EMBL" id="KAI0500886.1"/>
    </source>
</evidence>
<evidence type="ECO:0000256" key="7">
    <source>
        <dbReference type="ARBA" id="ARBA00023326"/>
    </source>
</evidence>
<dbReference type="Pfam" id="PF00182">
    <property type="entry name" value="Glyco_hydro_19"/>
    <property type="match status" value="1"/>
</dbReference>